<evidence type="ECO:0000313" key="3">
    <source>
        <dbReference type="Proteomes" id="UP000198704"/>
    </source>
</evidence>
<reference evidence="3" key="1">
    <citation type="submission" date="2016-10" db="EMBL/GenBank/DDBJ databases">
        <authorList>
            <person name="Varghese N."/>
            <person name="Submissions S."/>
        </authorList>
    </citation>
    <scope>NUCLEOTIDE SEQUENCE [LARGE SCALE GENOMIC DNA]</scope>
    <source>
        <strain evidence="3">BL47</strain>
    </source>
</reference>
<accession>A0A1H0DQN2</accession>
<dbReference type="STRING" id="582672.SAMN05216360_110254"/>
<evidence type="ECO:0000256" key="1">
    <source>
        <dbReference type="SAM" id="Phobius"/>
    </source>
</evidence>
<keyword evidence="1" id="KW-0472">Membrane</keyword>
<protein>
    <submittedName>
        <fullName evidence="2">Uncharacterized protein</fullName>
    </submittedName>
</protein>
<dbReference type="EMBL" id="FNHS01000010">
    <property type="protein sequence ID" value="SDN72343.1"/>
    <property type="molecule type" value="Genomic_DNA"/>
</dbReference>
<name>A0A1H0DQN2_9HYPH</name>
<evidence type="ECO:0000313" key="2">
    <source>
        <dbReference type="EMBL" id="SDN72343.1"/>
    </source>
</evidence>
<proteinExistence type="predicted"/>
<keyword evidence="1" id="KW-0812">Transmembrane</keyword>
<organism evidence="2 3">
    <name type="scientific">Methylobacterium phyllostachyos</name>
    <dbReference type="NCBI Taxonomy" id="582672"/>
    <lineage>
        <taxon>Bacteria</taxon>
        <taxon>Pseudomonadati</taxon>
        <taxon>Pseudomonadota</taxon>
        <taxon>Alphaproteobacteria</taxon>
        <taxon>Hyphomicrobiales</taxon>
        <taxon>Methylobacteriaceae</taxon>
        <taxon>Methylobacterium</taxon>
    </lineage>
</organism>
<keyword evidence="3" id="KW-1185">Reference proteome</keyword>
<feature type="transmembrane region" description="Helical" evidence="1">
    <location>
        <begin position="61"/>
        <end position="81"/>
    </location>
</feature>
<dbReference type="Proteomes" id="UP000198704">
    <property type="component" value="Unassembled WGS sequence"/>
</dbReference>
<keyword evidence="1" id="KW-1133">Transmembrane helix</keyword>
<dbReference type="AlphaFoldDB" id="A0A1H0DQN2"/>
<sequence>MARRSGDALSLRSDARVRRTGIRLDGERTGSIRALNQQLGLGGFPHGPLPIELAPARHRRLALFGLLIVAIYDFDIVLGHINTDF</sequence>
<gene>
    <name evidence="2" type="ORF">SAMN05216360_110254</name>
</gene>